<sequence>MDMLASLEAFITVVEEGGFAPAGRKLALATSSVTRQIDGLEKVLGTQLLTRSTRSVALTAAGHVYFEHAVRILNDLEYANQEVRDQTGEPRGVLRISLPVSFSRLHIAPLLAPFSRRYPLISLDLTFTDEVVDLVEKRLDLTVRLGKVDTPNLIARKLLSQRRCVCASPDYLKAQGYPDAPGDLKNHNCLIFSYSSGKTKWYFNGESQVAIDVKGTLKCNNSEILREAVLSGYGIALLPDWLIGKDIAEGKLIRLLPQWRAEVNDGEDDSAIYAIYHPTRRNTKKVKVFVDFLMAHLSPEPESVEY</sequence>
<evidence type="ECO:0000313" key="7">
    <source>
        <dbReference type="Proteomes" id="UP000222768"/>
    </source>
</evidence>
<keyword evidence="4" id="KW-0804">Transcription</keyword>
<evidence type="ECO:0000256" key="3">
    <source>
        <dbReference type="ARBA" id="ARBA00023125"/>
    </source>
</evidence>
<dbReference type="GO" id="GO:0003700">
    <property type="term" value="F:DNA-binding transcription factor activity"/>
    <property type="evidence" value="ECO:0007669"/>
    <property type="project" value="InterPro"/>
</dbReference>
<dbReference type="SUPFAM" id="SSF46785">
    <property type="entry name" value="Winged helix' DNA-binding domain"/>
    <property type="match status" value="1"/>
</dbReference>
<dbReference type="InterPro" id="IPR036390">
    <property type="entry name" value="WH_DNA-bd_sf"/>
</dbReference>
<comment type="similarity">
    <text evidence="1">Belongs to the LysR transcriptional regulatory family.</text>
</comment>
<dbReference type="AlphaFoldDB" id="A0A855EIH1"/>
<dbReference type="PANTHER" id="PTHR30537:SF5">
    <property type="entry name" value="HTH-TYPE TRANSCRIPTIONAL ACTIVATOR TTDR-RELATED"/>
    <property type="match status" value="1"/>
</dbReference>
<protein>
    <submittedName>
        <fullName evidence="6">LysR family transcriptional regulator</fullName>
    </submittedName>
</protein>
<dbReference type="Proteomes" id="UP000222768">
    <property type="component" value="Unassembled WGS sequence"/>
</dbReference>
<accession>A0A855EIH1</accession>
<dbReference type="Pfam" id="PF00126">
    <property type="entry name" value="HTH_1"/>
    <property type="match status" value="1"/>
</dbReference>
<comment type="caution">
    <text evidence="6">The sequence shown here is derived from an EMBL/GenBank/DDBJ whole genome shotgun (WGS) entry which is preliminary data.</text>
</comment>
<evidence type="ECO:0000256" key="4">
    <source>
        <dbReference type="ARBA" id="ARBA00023163"/>
    </source>
</evidence>
<keyword evidence="3" id="KW-0238">DNA-binding</keyword>
<reference evidence="7" key="1">
    <citation type="submission" date="2017-09" db="EMBL/GenBank/DDBJ databases">
        <title>FDA dAtabase for Regulatory Grade micrObial Sequences (FDA-ARGOS): Supporting development and validation of Infectious Disease Dx tests.</title>
        <authorList>
            <person name="Minogue T."/>
            <person name="Wolcott M."/>
            <person name="Wasieloski L."/>
            <person name="Aguilar W."/>
            <person name="Moore D."/>
            <person name="Tallon L."/>
            <person name="Sadzewicz L."/>
            <person name="Ott S."/>
            <person name="Zhao X."/>
            <person name="Nagaraj S."/>
            <person name="Vavikolanu K."/>
            <person name="Aluvathingal J."/>
            <person name="Nadendla S."/>
            <person name="Sichtig H."/>
        </authorList>
    </citation>
    <scope>NUCLEOTIDE SEQUENCE [LARGE SCALE GENOMIC DNA]</scope>
    <source>
        <strain evidence="7">FDAARGOS_404</strain>
    </source>
</reference>
<evidence type="ECO:0000256" key="1">
    <source>
        <dbReference type="ARBA" id="ARBA00009437"/>
    </source>
</evidence>
<evidence type="ECO:0000256" key="2">
    <source>
        <dbReference type="ARBA" id="ARBA00023015"/>
    </source>
</evidence>
<dbReference type="RefSeq" id="WP_032617443.1">
    <property type="nucleotide sequence ID" value="NZ_CP083630.1"/>
</dbReference>
<dbReference type="InterPro" id="IPR005119">
    <property type="entry name" value="LysR_subst-bd"/>
</dbReference>
<dbReference type="PANTHER" id="PTHR30537">
    <property type="entry name" value="HTH-TYPE TRANSCRIPTIONAL REGULATOR"/>
    <property type="match status" value="1"/>
</dbReference>
<evidence type="ECO:0000313" key="6">
    <source>
        <dbReference type="EMBL" id="PHH03605.1"/>
    </source>
</evidence>
<dbReference type="Gene3D" id="1.10.10.10">
    <property type="entry name" value="Winged helix-like DNA-binding domain superfamily/Winged helix DNA-binding domain"/>
    <property type="match status" value="1"/>
</dbReference>
<dbReference type="GO" id="GO:0009891">
    <property type="term" value="P:positive regulation of biosynthetic process"/>
    <property type="evidence" value="ECO:0007669"/>
    <property type="project" value="UniProtKB-ARBA"/>
</dbReference>
<dbReference type="FunFam" id="3.40.190.290:FF:000001">
    <property type="entry name" value="Transcriptional regulator, LysR family"/>
    <property type="match status" value="1"/>
</dbReference>
<dbReference type="PROSITE" id="PS50931">
    <property type="entry name" value="HTH_LYSR"/>
    <property type="match status" value="1"/>
</dbReference>
<dbReference type="GO" id="GO:0043565">
    <property type="term" value="F:sequence-specific DNA binding"/>
    <property type="evidence" value="ECO:0007669"/>
    <property type="project" value="TreeGrafter"/>
</dbReference>
<dbReference type="SUPFAM" id="SSF53850">
    <property type="entry name" value="Periplasmic binding protein-like II"/>
    <property type="match status" value="1"/>
</dbReference>
<organism evidence="6 7">
    <name type="scientific">Leclercia adecarboxylata</name>
    <dbReference type="NCBI Taxonomy" id="83655"/>
    <lineage>
        <taxon>Bacteria</taxon>
        <taxon>Pseudomonadati</taxon>
        <taxon>Pseudomonadota</taxon>
        <taxon>Gammaproteobacteria</taxon>
        <taxon>Enterobacterales</taxon>
        <taxon>Enterobacteriaceae</taxon>
        <taxon>Leclercia</taxon>
    </lineage>
</organism>
<name>A0A855EIH1_9ENTR</name>
<feature type="domain" description="HTH lysR-type" evidence="5">
    <location>
        <begin position="1"/>
        <end position="59"/>
    </location>
</feature>
<dbReference type="InterPro" id="IPR058163">
    <property type="entry name" value="LysR-type_TF_proteobact-type"/>
</dbReference>
<dbReference type="GO" id="GO:0006351">
    <property type="term" value="P:DNA-templated transcription"/>
    <property type="evidence" value="ECO:0007669"/>
    <property type="project" value="TreeGrafter"/>
</dbReference>
<evidence type="ECO:0000259" key="5">
    <source>
        <dbReference type="PROSITE" id="PS50931"/>
    </source>
</evidence>
<dbReference type="Gene3D" id="3.40.190.290">
    <property type="match status" value="1"/>
</dbReference>
<proteinExistence type="inferred from homology"/>
<dbReference type="InterPro" id="IPR036388">
    <property type="entry name" value="WH-like_DNA-bd_sf"/>
</dbReference>
<keyword evidence="2" id="KW-0805">Transcription regulation</keyword>
<dbReference type="FunFam" id="1.10.10.10:FF:000001">
    <property type="entry name" value="LysR family transcriptional regulator"/>
    <property type="match status" value="1"/>
</dbReference>
<dbReference type="Pfam" id="PF03466">
    <property type="entry name" value="LysR_substrate"/>
    <property type="match status" value="1"/>
</dbReference>
<dbReference type="InterPro" id="IPR000847">
    <property type="entry name" value="LysR_HTH_N"/>
</dbReference>
<dbReference type="EMBL" id="PDLK01000002">
    <property type="protein sequence ID" value="PHH03605.1"/>
    <property type="molecule type" value="Genomic_DNA"/>
</dbReference>
<gene>
    <name evidence="6" type="ORF">CRX53_06270</name>
</gene>
<dbReference type="CDD" id="cd08422">
    <property type="entry name" value="PBP2_CrgA_like"/>
    <property type="match status" value="1"/>
</dbReference>